<reference evidence="6" key="2">
    <citation type="submission" date="2025-08" db="UniProtKB">
        <authorList>
            <consortium name="Ensembl"/>
        </authorList>
    </citation>
    <scope>IDENTIFICATION</scope>
</reference>
<evidence type="ECO:0000313" key="6">
    <source>
        <dbReference type="Ensembl" id="ENSCUSP00005017504.1"/>
    </source>
</evidence>
<reference evidence="6" key="3">
    <citation type="submission" date="2025-09" db="UniProtKB">
        <authorList>
            <consortium name="Ensembl"/>
        </authorList>
    </citation>
    <scope>IDENTIFICATION</scope>
</reference>
<feature type="region of interest" description="Disordered" evidence="4">
    <location>
        <begin position="135"/>
        <end position="155"/>
    </location>
</feature>
<dbReference type="GO" id="GO:0005576">
    <property type="term" value="C:extracellular region"/>
    <property type="evidence" value="ECO:0007669"/>
    <property type="project" value="UniProtKB-ARBA"/>
</dbReference>
<reference evidence="6" key="1">
    <citation type="submission" date="2020-10" db="EMBL/GenBank/DDBJ databases">
        <title>Catharus ustulatus (Swainson's thrush) genome, bCatUst1, primary haplotype v2.</title>
        <authorList>
            <person name="Delmore K."/>
            <person name="Vafadar M."/>
            <person name="Formenti G."/>
            <person name="Chow W."/>
            <person name="Pelan S."/>
            <person name="Howe K."/>
            <person name="Rhie A."/>
            <person name="Mountcastle J."/>
            <person name="Haase B."/>
            <person name="Fedrigo O."/>
            <person name="Jarvis E.D."/>
        </authorList>
    </citation>
    <scope>NUCLEOTIDE SEQUENCE [LARGE SCALE GENOMIC DNA]</scope>
</reference>
<keyword evidence="1" id="KW-0391">Immunity</keyword>
<evidence type="ECO:0000313" key="7">
    <source>
        <dbReference type="Proteomes" id="UP000694563"/>
    </source>
</evidence>
<dbReference type="InterPro" id="IPR036179">
    <property type="entry name" value="Ig-like_dom_sf"/>
</dbReference>
<keyword evidence="7" id="KW-1185">Reference proteome</keyword>
<protein>
    <recommendedName>
        <fullName evidence="5">Ig-like domain-containing protein</fullName>
    </recommendedName>
</protein>
<dbReference type="InterPro" id="IPR013783">
    <property type="entry name" value="Ig-like_fold"/>
</dbReference>
<dbReference type="Gene3D" id="2.60.40.10">
    <property type="entry name" value="Immunoglobulins"/>
    <property type="match status" value="1"/>
</dbReference>
<organism evidence="6 7">
    <name type="scientific">Catharus ustulatus</name>
    <name type="common">Russet-backed thrush</name>
    <name type="synonym">Hylocichla ustulatus</name>
    <dbReference type="NCBI Taxonomy" id="91951"/>
    <lineage>
        <taxon>Eukaryota</taxon>
        <taxon>Metazoa</taxon>
        <taxon>Chordata</taxon>
        <taxon>Craniata</taxon>
        <taxon>Vertebrata</taxon>
        <taxon>Euteleostomi</taxon>
        <taxon>Archelosauria</taxon>
        <taxon>Archosauria</taxon>
        <taxon>Dinosauria</taxon>
        <taxon>Saurischia</taxon>
        <taxon>Theropoda</taxon>
        <taxon>Coelurosauria</taxon>
        <taxon>Aves</taxon>
        <taxon>Neognathae</taxon>
        <taxon>Neoaves</taxon>
        <taxon>Telluraves</taxon>
        <taxon>Australaves</taxon>
        <taxon>Passeriformes</taxon>
        <taxon>Turdidae</taxon>
        <taxon>Catharus</taxon>
    </lineage>
</organism>
<dbReference type="SMART" id="SM00406">
    <property type="entry name" value="IGv"/>
    <property type="match status" value="1"/>
</dbReference>
<dbReference type="Ensembl" id="ENSCUST00005018170.1">
    <property type="protein sequence ID" value="ENSCUSP00005017504.1"/>
    <property type="gene ID" value="ENSCUSG00005011231.1"/>
</dbReference>
<evidence type="ECO:0000256" key="3">
    <source>
        <dbReference type="ARBA" id="ARBA00043265"/>
    </source>
</evidence>
<feature type="domain" description="Ig-like" evidence="5">
    <location>
        <begin position="14"/>
        <end position="104"/>
    </location>
</feature>
<dbReference type="InterPro" id="IPR050199">
    <property type="entry name" value="IgHV"/>
</dbReference>
<dbReference type="SUPFAM" id="SSF48726">
    <property type="entry name" value="Immunoglobulin"/>
    <property type="match status" value="1"/>
</dbReference>
<evidence type="ECO:0000256" key="2">
    <source>
        <dbReference type="ARBA" id="ARBA00023130"/>
    </source>
</evidence>
<dbReference type="AlphaFoldDB" id="A0A8C3Y5Q8"/>
<dbReference type="PANTHER" id="PTHR23266">
    <property type="entry name" value="IMMUNOGLOBULIN HEAVY CHAIN"/>
    <property type="match status" value="1"/>
</dbReference>
<dbReference type="Pfam" id="PF07686">
    <property type="entry name" value="V-set"/>
    <property type="match status" value="1"/>
</dbReference>
<name>A0A8C3Y5Q8_CATUS</name>
<dbReference type="GO" id="GO:0019814">
    <property type="term" value="C:immunoglobulin complex"/>
    <property type="evidence" value="ECO:0007669"/>
    <property type="project" value="UniProtKB-KW"/>
</dbReference>
<evidence type="ECO:0000256" key="4">
    <source>
        <dbReference type="SAM" id="MobiDB-lite"/>
    </source>
</evidence>
<accession>A0A8C3Y5Q8</accession>
<dbReference type="GO" id="GO:0002250">
    <property type="term" value="P:adaptive immune response"/>
    <property type="evidence" value="ECO:0007669"/>
    <property type="project" value="UniProtKB-KW"/>
</dbReference>
<proteinExistence type="predicted"/>
<dbReference type="Proteomes" id="UP000694563">
    <property type="component" value="Chromosome 38"/>
</dbReference>
<dbReference type="InterPro" id="IPR007110">
    <property type="entry name" value="Ig-like_dom"/>
</dbReference>
<keyword evidence="3" id="KW-1280">Immunoglobulin</keyword>
<keyword evidence="2" id="KW-1064">Adaptive immunity</keyword>
<evidence type="ECO:0000256" key="1">
    <source>
        <dbReference type="ARBA" id="ARBA00022859"/>
    </source>
</evidence>
<dbReference type="InterPro" id="IPR013106">
    <property type="entry name" value="Ig_V-set"/>
</dbReference>
<dbReference type="PROSITE" id="PS50835">
    <property type="entry name" value="IG_LIKE"/>
    <property type="match status" value="1"/>
</dbReference>
<sequence>MTSRTRIPPFISVPEVVVMCGGDLQPPGGSLTLLCFNFGSYALSWIRQRPGKGLEWLAGITNGGSGYYAPSIKGRFTISRDNGQSSVTLTMNNLKDEDSAVYFCAKNIYSDGWGTTATYRGWFCISGSCPIPAPSPPCPQMSPDPSPSPRPLPQS</sequence>
<evidence type="ECO:0000259" key="5">
    <source>
        <dbReference type="PROSITE" id="PS50835"/>
    </source>
</evidence>